<accession>A0A068T7K1</accession>
<dbReference type="InterPro" id="IPR009197">
    <property type="entry name" value="MlrC"/>
</dbReference>
<dbReference type="Proteomes" id="UP000028186">
    <property type="component" value="Chromosome I"/>
</dbReference>
<dbReference type="KEGG" id="ngl:RG1141_CH21630"/>
<comment type="cofactor">
    <cofactor evidence="1">
        <name>Zn(2+)</name>
        <dbReference type="ChEBI" id="CHEBI:29105"/>
    </cofactor>
    <text evidence="1">Binds 1 zinc ion per subunit.</text>
</comment>
<dbReference type="GO" id="GO:0006508">
    <property type="term" value="P:proteolysis"/>
    <property type="evidence" value="ECO:0007669"/>
    <property type="project" value="UniProtKB-KW"/>
</dbReference>
<evidence type="ECO:0000313" key="5">
    <source>
        <dbReference type="Proteomes" id="UP000028186"/>
    </source>
</evidence>
<reference evidence="5" key="1">
    <citation type="journal article" date="2014" name="BMC Genomics">
        <title>Genome sequencing of two Neorhizobium galegae strains reveals a noeT gene responsible for the unusual acetylation of the nodulation factors.</title>
        <authorList>
            <person name="Osterman J."/>
            <person name="Marsh J."/>
            <person name="Laine P.K."/>
            <person name="Zeng Z."/>
            <person name="Alatalo E."/>
            <person name="Sullivan J.T."/>
            <person name="Young J.P."/>
            <person name="Thomas-Oates J."/>
            <person name="Paulin L."/>
            <person name="Lindstrom K."/>
        </authorList>
    </citation>
    <scope>NUCLEOTIDE SEQUENCE [LARGE SCALE GENOMIC DNA]</scope>
    <source>
        <strain evidence="5">HAMBI 1141</strain>
    </source>
</reference>
<dbReference type="InterPro" id="IPR015995">
    <property type="entry name" value="MlrC_N"/>
</dbReference>
<evidence type="ECO:0000259" key="3">
    <source>
        <dbReference type="Pfam" id="PF07364"/>
    </source>
</evidence>
<protein>
    <recommendedName>
        <fullName evidence="1">Microcystinase C</fullName>
        <shortName evidence="1">MlrC</shortName>
    </recommendedName>
</protein>
<keyword evidence="1" id="KW-0482">Metalloprotease</keyword>
<comment type="function">
    <text evidence="1">Involved in peptidolytic degradation of cyclic heptapeptide hepatotoxin microcystin (MC).</text>
</comment>
<evidence type="ECO:0000256" key="1">
    <source>
        <dbReference type="PIRNR" id="PIRNR012702"/>
    </source>
</evidence>
<organism evidence="4 5">
    <name type="scientific">Neorhizobium galegae bv. officinalis bv. officinalis str. HAMBI 1141</name>
    <dbReference type="NCBI Taxonomy" id="1028801"/>
    <lineage>
        <taxon>Bacteria</taxon>
        <taxon>Pseudomonadati</taxon>
        <taxon>Pseudomonadota</taxon>
        <taxon>Alphaproteobacteria</taxon>
        <taxon>Hyphomicrobiales</taxon>
        <taxon>Rhizobiaceae</taxon>
        <taxon>Rhizobium/Agrobacterium group</taxon>
        <taxon>Neorhizobium</taxon>
    </lineage>
</organism>
<comment type="similarity">
    <text evidence="1">Belongs to the peptidase M81 family.</text>
</comment>
<evidence type="ECO:0000313" key="4">
    <source>
        <dbReference type="EMBL" id="CDN54502.1"/>
    </source>
</evidence>
<dbReference type="GO" id="GO:0046872">
    <property type="term" value="F:metal ion binding"/>
    <property type="evidence" value="ECO:0007669"/>
    <property type="project" value="UniProtKB-KW"/>
</dbReference>
<dbReference type="Pfam" id="PF07171">
    <property type="entry name" value="MlrC_C"/>
    <property type="match status" value="1"/>
</dbReference>
<name>A0A068T7K1_NEOGA</name>
<dbReference type="PIRSF" id="PIRSF012702">
    <property type="entry name" value="UCP012702"/>
    <property type="match status" value="1"/>
</dbReference>
<feature type="domain" description="Microcystin LR degradation protein MlrC N-terminal" evidence="3">
    <location>
        <begin position="2"/>
        <end position="280"/>
    </location>
</feature>
<keyword evidence="1" id="KW-0645">Protease</keyword>
<keyword evidence="1" id="KW-0479">Metal-binding</keyword>
<evidence type="ECO:0000259" key="2">
    <source>
        <dbReference type="Pfam" id="PF07171"/>
    </source>
</evidence>
<dbReference type="InterPro" id="IPR010799">
    <property type="entry name" value="MlrC_C"/>
</dbReference>
<feature type="domain" description="Microcystin LR degradation protein MlrC C-terminal" evidence="2">
    <location>
        <begin position="289"/>
        <end position="453"/>
    </location>
</feature>
<dbReference type="Pfam" id="PF07364">
    <property type="entry name" value="DUF1485"/>
    <property type="match status" value="1"/>
</dbReference>
<dbReference type="eggNOG" id="COG5476">
    <property type="taxonomic scope" value="Bacteria"/>
</dbReference>
<proteinExistence type="inferred from homology"/>
<dbReference type="GO" id="GO:0008237">
    <property type="term" value="F:metallopeptidase activity"/>
    <property type="evidence" value="ECO:0007669"/>
    <property type="project" value="UniProtKB-KW"/>
</dbReference>
<dbReference type="EMBL" id="HG938355">
    <property type="protein sequence ID" value="CDN54502.1"/>
    <property type="molecule type" value="Genomic_DNA"/>
</dbReference>
<keyword evidence="1" id="KW-0378">Hydrolase</keyword>
<gene>
    <name evidence="4" type="ORF">RG1141_CH21630</name>
</gene>
<dbReference type="PATRIC" id="fig|1028801.3.peg.2195"/>
<sequence>MRIAVGGIHIECSTYNPVLNEEKDFRIVRGDDLTAAPYFAFLKDYGAEFLPTIHCRAIAGGPVSRSTYERFKAEFLDRLKPMLPLDGLYLAMHGAMYVQGMEDAEGDWITATRDLVGPDCTISASYDLHGNVSQRIIDALDMYSTYRTAPHIDVEETMRRSVKMLVESLKTGVKPVLLWAPIPVVLPGERTSTVDEPAKSLYEMMPEIDAIDGVWDASLMVGYVWADEPRGTAAAIMTGTDRAVLEREAKRVAKAYWDAREKFVFGCETGSIEECVDRAIASKTAPVVLAESGDNPTGGGVGDRAEVLAELIAKKATGVVFAGIADKAATEACYAAGVGAELDLSIGATLDTIGSQPVKAKVKVQFLHETTDLADRQAVVAIDGIELVLSAKRRPYHYIADFARLGLDPNGAKIIVVKSGYLSPELAPIANPNLMALSPGVVDQFVERLERHRKLKPTYPFDKDFTYEPQVFVSARSAGR</sequence>
<dbReference type="RefSeq" id="WP_038543643.1">
    <property type="nucleotide sequence ID" value="NZ_HG938355.1"/>
</dbReference>
<dbReference type="HOGENOM" id="CLU_028172_2_0_5"/>
<dbReference type="AlphaFoldDB" id="A0A068T7K1"/>